<feature type="binding site" evidence="9">
    <location>
        <begin position="105"/>
        <end position="107"/>
    </location>
    <ligand>
        <name>ATP</name>
        <dbReference type="ChEBI" id="CHEBI:30616"/>
        <note>ligand shared between dimeric partners</note>
    </ligand>
</feature>
<feature type="binding site" evidence="9">
    <location>
        <position position="193"/>
    </location>
    <ligand>
        <name>Mg(2+)</name>
        <dbReference type="ChEBI" id="CHEBI:18420"/>
    </ligand>
</feature>
<keyword evidence="3 9" id="KW-0479">Metal-binding</keyword>
<dbReference type="EMBL" id="CP045875">
    <property type="protein sequence ID" value="QGG46951.1"/>
    <property type="molecule type" value="Genomic_DNA"/>
</dbReference>
<protein>
    <recommendedName>
        <fullName evidence="9">Selenide, water dikinase</fullName>
        <ecNumber evidence="9">2.7.9.3</ecNumber>
    </recommendedName>
    <alternativeName>
        <fullName evidence="9">Selenium donor protein</fullName>
    </alternativeName>
    <alternativeName>
        <fullName evidence="9">Selenophosphate synthase</fullName>
    </alternativeName>
</protein>
<dbReference type="GO" id="GO:0004756">
    <property type="term" value="F:selenide, water dikinase activity"/>
    <property type="evidence" value="ECO:0007669"/>
    <property type="project" value="UniProtKB-UniRule"/>
</dbReference>
<dbReference type="SUPFAM" id="SSF56042">
    <property type="entry name" value="PurM C-terminal domain-like"/>
    <property type="match status" value="1"/>
</dbReference>
<dbReference type="InterPro" id="IPR036921">
    <property type="entry name" value="PurM-like_N_sf"/>
</dbReference>
<feature type="binding site" description="in other chain" evidence="9">
    <location>
        <begin position="14"/>
        <end position="16"/>
    </location>
    <ligand>
        <name>ATP</name>
        <dbReference type="ChEBI" id="CHEBI:30616"/>
        <note>ligand shared between dimeric partners</note>
    </ligand>
</feature>
<evidence type="ECO:0000256" key="8">
    <source>
        <dbReference type="ARBA" id="ARBA00023266"/>
    </source>
</evidence>
<feature type="domain" description="PurM-like C-terminal" evidence="11">
    <location>
        <begin position="136"/>
        <end position="314"/>
    </location>
</feature>
<evidence type="ECO:0000256" key="6">
    <source>
        <dbReference type="ARBA" id="ARBA00022840"/>
    </source>
</evidence>
<dbReference type="CDD" id="cd02195">
    <property type="entry name" value="SelD"/>
    <property type="match status" value="1"/>
</dbReference>
<feature type="binding site" evidence="9">
    <location>
        <position position="17"/>
    </location>
    <ligand>
        <name>Mg(2+)</name>
        <dbReference type="ChEBI" id="CHEBI:18420"/>
    </ligand>
</feature>
<comment type="similarity">
    <text evidence="1 9">Belongs to the selenophosphate synthase 1 family. Class I subfamily.</text>
</comment>
<dbReference type="HAMAP" id="MF_00625">
    <property type="entry name" value="SelD"/>
    <property type="match status" value="1"/>
</dbReference>
<feature type="binding site" description="in other chain" evidence="9">
    <location>
        <position position="34"/>
    </location>
    <ligand>
        <name>ATP</name>
        <dbReference type="ChEBI" id="CHEBI:30616"/>
        <note>ligand shared between dimeric partners</note>
    </ligand>
</feature>
<dbReference type="InterPro" id="IPR036676">
    <property type="entry name" value="PurM-like_C_sf"/>
</dbReference>
<keyword evidence="4 9" id="KW-0547">Nucleotide-binding</keyword>
<dbReference type="KEGG" id="hcv:FTV88_0775"/>
<keyword evidence="7 9" id="KW-0460">Magnesium</keyword>
<dbReference type="PANTHER" id="PTHR10256:SF0">
    <property type="entry name" value="INACTIVE SELENIDE, WATER DIKINASE-LIKE PROTEIN-RELATED"/>
    <property type="match status" value="1"/>
</dbReference>
<dbReference type="NCBIfam" id="TIGR00476">
    <property type="entry name" value="selD"/>
    <property type="match status" value="1"/>
</dbReference>
<evidence type="ECO:0000256" key="4">
    <source>
        <dbReference type="ARBA" id="ARBA00022741"/>
    </source>
</evidence>
<dbReference type="InterPro" id="IPR004536">
    <property type="entry name" value="SPS/SelD"/>
</dbReference>
<dbReference type="EC" id="2.7.9.3" evidence="9"/>
<sequence length="316" mass="33224">MYPKDPNILVGLEYSDDAGVYKLNEETALIQTVDFFTPIVDDPYQFGQIAAANALSDVYAMGGKPLTAMNIVAFPTQTLPLSVLGEILRGGAEKVQEAGAVLLGGHSIQDKEPKYGLSVTGIVHPQKIWTNGGARRGDVLILTKPLGIGIISTAIKNGKASPEARNKAIEVMATLNKKACEILQSFDIGGCTDITGFGLLGHSLEMARASACTLELYAGNIPVIPEAWDYALAGYIPGGSKCNLEVAKENCHLSPELVPQVGHILADAITSGGLLVTVPQEQAQEALLALHQGGIIEASPIGFVIDGEPGKVIVTQ</sequence>
<dbReference type="AlphaFoldDB" id="A0A5Q2MYC8"/>
<evidence type="ECO:0000256" key="9">
    <source>
        <dbReference type="HAMAP-Rule" id="MF_00625"/>
    </source>
</evidence>
<evidence type="ECO:0000256" key="7">
    <source>
        <dbReference type="ARBA" id="ARBA00022842"/>
    </source>
</evidence>
<accession>A0A5Q2MYC8</accession>
<reference evidence="13" key="1">
    <citation type="submission" date="2019-11" db="EMBL/GenBank/DDBJ databases">
        <title>Genome sequence of Heliorestis convoluta strain HH, an alkaliphilic and minimalistic phototrophic bacterium from a soda lake in Egypt.</title>
        <authorList>
            <person name="Dewey E.D."/>
            <person name="Stokes L.M."/>
            <person name="Burchell B.M."/>
            <person name="Shaffer K.N."/>
            <person name="Huntington A.M."/>
            <person name="Baker J.M."/>
            <person name="Nadendla S."/>
            <person name="Giglio M.G."/>
            <person name="Touchman J.W."/>
            <person name="Blankenship R.E."/>
            <person name="Madigan M.T."/>
            <person name="Sattley W.M."/>
        </authorList>
    </citation>
    <scope>NUCLEOTIDE SEQUENCE [LARGE SCALE GENOMIC DNA]</scope>
    <source>
        <strain evidence="13">HH</strain>
    </source>
</reference>
<evidence type="ECO:0000256" key="3">
    <source>
        <dbReference type="ARBA" id="ARBA00022723"/>
    </source>
</evidence>
<keyword evidence="2 9" id="KW-0808">Transferase</keyword>
<keyword evidence="5 9" id="KW-0418">Kinase</keyword>
<dbReference type="GO" id="GO:0005737">
    <property type="term" value="C:cytoplasm"/>
    <property type="evidence" value="ECO:0007669"/>
    <property type="project" value="TreeGrafter"/>
</dbReference>
<dbReference type="GO" id="GO:0016260">
    <property type="term" value="P:selenocysteine biosynthetic process"/>
    <property type="evidence" value="ECO:0007669"/>
    <property type="project" value="InterPro"/>
</dbReference>
<feature type="domain" description="PurM-like N-terminal" evidence="10">
    <location>
        <begin position="16"/>
        <end position="123"/>
    </location>
</feature>
<keyword evidence="8 9" id="KW-0711">Selenium</keyword>
<dbReference type="Gene3D" id="3.30.1330.10">
    <property type="entry name" value="PurM-like, N-terminal domain"/>
    <property type="match status" value="1"/>
</dbReference>
<evidence type="ECO:0000313" key="13">
    <source>
        <dbReference type="Proteomes" id="UP000366051"/>
    </source>
</evidence>
<keyword evidence="13" id="KW-1185">Reference proteome</keyword>
<dbReference type="GO" id="GO:0000287">
    <property type="term" value="F:magnesium ion binding"/>
    <property type="evidence" value="ECO:0007669"/>
    <property type="project" value="UniProtKB-UniRule"/>
</dbReference>
<dbReference type="Gene3D" id="3.90.650.10">
    <property type="entry name" value="PurM-like C-terminal domain"/>
    <property type="match status" value="1"/>
</dbReference>
<dbReference type="GO" id="GO:0005524">
    <property type="term" value="F:ATP binding"/>
    <property type="evidence" value="ECO:0007669"/>
    <property type="project" value="UniProtKB-UniRule"/>
</dbReference>
<dbReference type="PIRSF" id="PIRSF036407">
    <property type="entry name" value="Selenphspht_syn"/>
    <property type="match status" value="1"/>
</dbReference>
<feature type="binding site" description="in other chain" evidence="9">
    <location>
        <position position="57"/>
    </location>
    <ligand>
        <name>ATP</name>
        <dbReference type="ChEBI" id="CHEBI:30616"/>
        <note>ligand shared between dimeric partners</note>
    </ligand>
</feature>
<comment type="caution">
    <text evidence="9">Lacks conserved residue(s) required for the propagation of feature annotation.</text>
</comment>
<evidence type="ECO:0000259" key="11">
    <source>
        <dbReference type="Pfam" id="PF02769"/>
    </source>
</evidence>
<evidence type="ECO:0000313" key="12">
    <source>
        <dbReference type="EMBL" id="QGG46951.1"/>
    </source>
</evidence>
<comment type="cofactor">
    <cofactor evidence="9">
        <name>Mg(2+)</name>
        <dbReference type="ChEBI" id="CHEBI:18420"/>
    </cofactor>
    <text evidence="9">Binds 1 Mg(2+) ion per monomer.</text>
</comment>
<dbReference type="Proteomes" id="UP000366051">
    <property type="component" value="Chromosome"/>
</dbReference>
<feature type="binding site" evidence="9">
    <location>
        <position position="57"/>
    </location>
    <ligand>
        <name>Mg(2+)</name>
        <dbReference type="ChEBI" id="CHEBI:18420"/>
    </ligand>
</feature>
<organism evidence="12 13">
    <name type="scientific">Heliorestis convoluta</name>
    <dbReference type="NCBI Taxonomy" id="356322"/>
    <lineage>
        <taxon>Bacteria</taxon>
        <taxon>Bacillati</taxon>
        <taxon>Bacillota</taxon>
        <taxon>Clostridia</taxon>
        <taxon>Eubacteriales</taxon>
        <taxon>Heliobacteriaceae</taxon>
        <taxon>Heliorestis</taxon>
    </lineage>
</organism>
<dbReference type="InterPro" id="IPR010918">
    <property type="entry name" value="PurM-like_C_dom"/>
</dbReference>
<dbReference type="Pfam" id="PF02769">
    <property type="entry name" value="AIRS_C"/>
    <property type="match status" value="1"/>
</dbReference>
<gene>
    <name evidence="9 12" type="primary">selD</name>
    <name evidence="12" type="ORF">FTV88_0775</name>
</gene>
<evidence type="ECO:0000256" key="5">
    <source>
        <dbReference type="ARBA" id="ARBA00022777"/>
    </source>
</evidence>
<dbReference type="SUPFAM" id="SSF55326">
    <property type="entry name" value="PurM N-terminal domain-like"/>
    <property type="match status" value="1"/>
</dbReference>
<name>A0A5Q2MYC8_9FIRM</name>
<dbReference type="FunFam" id="3.30.1330.10:FF:000003">
    <property type="entry name" value="Selenide, water dikinase"/>
    <property type="match status" value="1"/>
</dbReference>
<proteinExistence type="inferred from homology"/>
<dbReference type="PANTHER" id="PTHR10256">
    <property type="entry name" value="SELENIDE, WATER DIKINASE"/>
    <property type="match status" value="1"/>
</dbReference>
<evidence type="ECO:0000256" key="1">
    <source>
        <dbReference type="ARBA" id="ARBA00008026"/>
    </source>
</evidence>
<evidence type="ECO:0000256" key="2">
    <source>
        <dbReference type="ARBA" id="ARBA00022679"/>
    </source>
</evidence>
<dbReference type="InterPro" id="IPR016188">
    <property type="entry name" value="PurM-like_N"/>
</dbReference>
<dbReference type="NCBIfam" id="NF002098">
    <property type="entry name" value="PRK00943.1"/>
    <property type="match status" value="1"/>
</dbReference>
<comment type="subunit">
    <text evidence="9">Homodimer.</text>
</comment>
<dbReference type="Pfam" id="PF00586">
    <property type="entry name" value="AIRS"/>
    <property type="match status" value="1"/>
</dbReference>
<comment type="function">
    <text evidence="9">Synthesizes selenophosphate from selenide and ATP.</text>
</comment>
<dbReference type="InterPro" id="IPR023061">
    <property type="entry name" value="SelD_I"/>
</dbReference>
<evidence type="ECO:0000259" key="10">
    <source>
        <dbReference type="Pfam" id="PF00586"/>
    </source>
</evidence>
<comment type="catalytic activity">
    <reaction evidence="9">
        <text>hydrogenselenide + ATP + H2O = selenophosphate + AMP + phosphate + 2 H(+)</text>
        <dbReference type="Rhea" id="RHEA:18737"/>
        <dbReference type="ChEBI" id="CHEBI:15377"/>
        <dbReference type="ChEBI" id="CHEBI:15378"/>
        <dbReference type="ChEBI" id="CHEBI:16144"/>
        <dbReference type="ChEBI" id="CHEBI:29317"/>
        <dbReference type="ChEBI" id="CHEBI:30616"/>
        <dbReference type="ChEBI" id="CHEBI:43474"/>
        <dbReference type="ChEBI" id="CHEBI:456215"/>
        <dbReference type="EC" id="2.7.9.3"/>
    </reaction>
</comment>
<keyword evidence="6 9" id="KW-0067">ATP-binding</keyword>